<protein>
    <submittedName>
        <fullName evidence="1">Uncharacterized protein</fullName>
    </submittedName>
</protein>
<gene>
    <name evidence="1" type="ORF">ABWK59_00030</name>
</gene>
<dbReference type="AlphaFoldDB" id="A0AAU8JMJ0"/>
<accession>A0AAU8JMJ0</accession>
<proteinExistence type="predicted"/>
<organism evidence="1">
    <name type="scientific">Kitasatospora camelliae</name>
    <dbReference type="NCBI Taxonomy" id="3156397"/>
    <lineage>
        <taxon>Bacteria</taxon>
        <taxon>Bacillati</taxon>
        <taxon>Actinomycetota</taxon>
        <taxon>Actinomycetes</taxon>
        <taxon>Kitasatosporales</taxon>
        <taxon>Streptomycetaceae</taxon>
        <taxon>Kitasatospora</taxon>
    </lineage>
</organism>
<sequence length="56" mass="6031">MTRTPQEIFESYVYAGALTRKADALAAAFTAVGVFEAPLMPAVRLPAVRLPAVRQP</sequence>
<reference evidence="1" key="1">
    <citation type="submission" date="2024-06" db="EMBL/GenBank/DDBJ databases">
        <title>The genome sequences of Kitasatospora sp. strain HUAS MG31.</title>
        <authorList>
            <person name="Mo P."/>
        </authorList>
    </citation>
    <scope>NUCLEOTIDE SEQUENCE</scope>
    <source>
        <strain evidence="1">HUAS MG31</strain>
    </source>
</reference>
<name>A0AAU8JMJ0_9ACTN</name>
<dbReference type="KEGG" id="kcm:ABWK59_00030"/>
<evidence type="ECO:0000313" key="1">
    <source>
        <dbReference type="EMBL" id="XCM77453.1"/>
    </source>
</evidence>
<dbReference type="EMBL" id="CP159872">
    <property type="protein sequence ID" value="XCM77453.1"/>
    <property type="molecule type" value="Genomic_DNA"/>
</dbReference>
<dbReference type="RefSeq" id="WP_354637067.1">
    <property type="nucleotide sequence ID" value="NZ_CP159872.1"/>
</dbReference>